<accession>A0A8T0HVJ6</accession>
<keyword evidence="2" id="KW-1185">Reference proteome</keyword>
<name>A0A8T0HVJ6_CERPU</name>
<sequence length="230" mass="25466">MEINTNREYEDSSLRRSLFDRNVYSTVDQDRRHYTRKNDSVLSMQGNLLDSSKGITSNYQDDGAAVLPSGRSHYANIEHMMEPDVEVVDDDLGNMSTFRGRRTTLSNDERNPKRVTVSWNPDVLEIRNTTTGDSLPEVEDSDALETDVVLQAGTVTSFSTEGVVLVPEGSKMKTVASAMAECSSKKSTSMFLDGNHRPIYRPWVIRYSIGGDHKSVSNGGESDASSEAAK</sequence>
<organism evidence="1 2">
    <name type="scientific">Ceratodon purpureus</name>
    <name type="common">Fire moss</name>
    <name type="synonym">Dicranum purpureum</name>
    <dbReference type="NCBI Taxonomy" id="3225"/>
    <lineage>
        <taxon>Eukaryota</taxon>
        <taxon>Viridiplantae</taxon>
        <taxon>Streptophyta</taxon>
        <taxon>Embryophyta</taxon>
        <taxon>Bryophyta</taxon>
        <taxon>Bryophytina</taxon>
        <taxon>Bryopsida</taxon>
        <taxon>Dicranidae</taxon>
        <taxon>Pseudoditrichales</taxon>
        <taxon>Ditrichaceae</taxon>
        <taxon>Ceratodon</taxon>
    </lineage>
</organism>
<gene>
    <name evidence="1" type="ORF">KC19_VG297400</name>
</gene>
<dbReference type="EMBL" id="CM026426">
    <property type="protein sequence ID" value="KAG0574856.1"/>
    <property type="molecule type" value="Genomic_DNA"/>
</dbReference>
<comment type="caution">
    <text evidence="1">The sequence shown here is derived from an EMBL/GenBank/DDBJ whole genome shotgun (WGS) entry which is preliminary data.</text>
</comment>
<protein>
    <submittedName>
        <fullName evidence="1">Uncharacterized protein</fullName>
    </submittedName>
</protein>
<dbReference type="Proteomes" id="UP000822688">
    <property type="component" value="Chromosome V"/>
</dbReference>
<dbReference type="AlphaFoldDB" id="A0A8T0HVJ6"/>
<proteinExistence type="predicted"/>
<evidence type="ECO:0000313" key="2">
    <source>
        <dbReference type="Proteomes" id="UP000822688"/>
    </source>
</evidence>
<reference evidence="1" key="1">
    <citation type="submission" date="2020-06" db="EMBL/GenBank/DDBJ databases">
        <title>WGS assembly of Ceratodon purpureus strain R40.</title>
        <authorList>
            <person name="Carey S.B."/>
            <person name="Jenkins J."/>
            <person name="Shu S."/>
            <person name="Lovell J.T."/>
            <person name="Sreedasyam A."/>
            <person name="Maumus F."/>
            <person name="Tiley G.P."/>
            <person name="Fernandez-Pozo N."/>
            <person name="Barry K."/>
            <person name="Chen C."/>
            <person name="Wang M."/>
            <person name="Lipzen A."/>
            <person name="Daum C."/>
            <person name="Saski C.A."/>
            <person name="Payton A.C."/>
            <person name="Mcbreen J.C."/>
            <person name="Conrad R.E."/>
            <person name="Kollar L.M."/>
            <person name="Olsson S."/>
            <person name="Huttunen S."/>
            <person name="Landis J.B."/>
            <person name="Wickett N.J."/>
            <person name="Johnson M.G."/>
            <person name="Rensing S.A."/>
            <person name="Grimwood J."/>
            <person name="Schmutz J."/>
            <person name="Mcdaniel S.F."/>
        </authorList>
    </citation>
    <scope>NUCLEOTIDE SEQUENCE</scope>
    <source>
        <strain evidence="1">R40</strain>
    </source>
</reference>
<evidence type="ECO:0000313" key="1">
    <source>
        <dbReference type="EMBL" id="KAG0574856.1"/>
    </source>
</evidence>